<dbReference type="InterPro" id="IPR038765">
    <property type="entry name" value="Papain-like_cys_pep_sf"/>
</dbReference>
<dbReference type="GO" id="GO:0006508">
    <property type="term" value="P:proteolysis"/>
    <property type="evidence" value="ECO:0007669"/>
    <property type="project" value="UniProtKB-KW"/>
</dbReference>
<feature type="region of interest" description="Disordered" evidence="5">
    <location>
        <begin position="26"/>
        <end position="116"/>
    </location>
</feature>
<feature type="region of interest" description="Disordered" evidence="5">
    <location>
        <begin position="252"/>
        <end position="323"/>
    </location>
</feature>
<evidence type="ECO:0000256" key="5">
    <source>
        <dbReference type="SAM" id="MobiDB-lite"/>
    </source>
</evidence>
<evidence type="ECO:0000313" key="8">
    <source>
        <dbReference type="Proteomes" id="UP000555552"/>
    </source>
</evidence>
<comment type="caution">
    <text evidence="7">The sequence shown here is derived from an EMBL/GenBank/DDBJ whole genome shotgun (WGS) entry which is preliminary data.</text>
</comment>
<dbReference type="AlphaFoldDB" id="A0A849BNA3"/>
<protein>
    <submittedName>
        <fullName evidence="7">C40 family peptidase</fullName>
    </submittedName>
</protein>
<name>A0A849BNA3_9ACTN</name>
<dbReference type="PANTHER" id="PTHR47053">
    <property type="entry name" value="MUREIN DD-ENDOPEPTIDASE MEPH-RELATED"/>
    <property type="match status" value="1"/>
</dbReference>
<dbReference type="InterPro" id="IPR051202">
    <property type="entry name" value="Peptidase_C40"/>
</dbReference>
<dbReference type="PANTHER" id="PTHR47053:SF1">
    <property type="entry name" value="MUREIN DD-ENDOPEPTIDASE MEPH-RELATED"/>
    <property type="match status" value="1"/>
</dbReference>
<evidence type="ECO:0000256" key="1">
    <source>
        <dbReference type="ARBA" id="ARBA00007074"/>
    </source>
</evidence>
<gene>
    <name evidence="7" type="ORF">HLB09_16620</name>
</gene>
<dbReference type="Pfam" id="PF00877">
    <property type="entry name" value="NLPC_P60"/>
    <property type="match status" value="1"/>
</dbReference>
<feature type="domain" description="NlpC/P60" evidence="6">
    <location>
        <begin position="321"/>
        <end position="433"/>
    </location>
</feature>
<reference evidence="7 8" key="1">
    <citation type="submission" date="2020-05" db="EMBL/GenBank/DDBJ databases">
        <title>MicrobeNet Type strains.</title>
        <authorList>
            <person name="Nicholson A.C."/>
        </authorList>
    </citation>
    <scope>NUCLEOTIDE SEQUENCE [LARGE SCALE GENOMIC DNA]</scope>
    <source>
        <strain evidence="7 8">JCM 14547</strain>
    </source>
</reference>
<dbReference type="Gene3D" id="3.90.1720.10">
    <property type="entry name" value="endopeptidase domain like (from Nostoc punctiforme)"/>
    <property type="match status" value="1"/>
</dbReference>
<evidence type="ECO:0000256" key="3">
    <source>
        <dbReference type="ARBA" id="ARBA00022801"/>
    </source>
</evidence>
<organism evidence="7 8">
    <name type="scientific">Pseudokineococcus marinus</name>
    <dbReference type="NCBI Taxonomy" id="351215"/>
    <lineage>
        <taxon>Bacteria</taxon>
        <taxon>Bacillati</taxon>
        <taxon>Actinomycetota</taxon>
        <taxon>Actinomycetes</taxon>
        <taxon>Kineosporiales</taxon>
        <taxon>Kineosporiaceae</taxon>
        <taxon>Pseudokineococcus</taxon>
    </lineage>
</organism>
<feature type="compositionally biased region" description="Low complexity" evidence="5">
    <location>
        <begin position="277"/>
        <end position="292"/>
    </location>
</feature>
<evidence type="ECO:0000259" key="6">
    <source>
        <dbReference type="PROSITE" id="PS51935"/>
    </source>
</evidence>
<evidence type="ECO:0000256" key="4">
    <source>
        <dbReference type="ARBA" id="ARBA00022807"/>
    </source>
</evidence>
<sequence length="433" mass="43711">MSLRGDGASPSSRRVVCGARVRYRDVTGAVTVGYGPRAARRTGRRLPRSAEPCRRVAGPSELDDGRGGGPRISGPAARGGSSRPADAGPRGEAGPPDQGRRPGGSHPNPTAHLAGVWERSPPVPLHASARHRARHAAPGPVSTPFTGLTQAVASRAGVVARRGVVVGASTGLVLTLGTSASVAEPREDAPRPAPALTAPAERVETAAPVATEALTVAADVPVTFARGAALGVIAPPPPPPPPAPVVVADEADADEAADDSSSDESSSSEGSSDRGAESTSRSAERSAPAQAEQEPEPEAAPAPEPEPAPAPEPEPAPAAASSAGGSVLDIAAQYVGTPYSYGGTTPAGFDCSGFTQYVFAQAGISLPRTAAAQGAAGQRVSRSEAQPGDLAVTSDGGHVGIYAGGNQWYDSPRPGKSVSLRDIWTSDVYFVRY</sequence>
<keyword evidence="8" id="KW-1185">Reference proteome</keyword>
<accession>A0A849BNA3</accession>
<dbReference type="GO" id="GO:0008234">
    <property type="term" value="F:cysteine-type peptidase activity"/>
    <property type="evidence" value="ECO:0007669"/>
    <property type="project" value="UniProtKB-KW"/>
</dbReference>
<dbReference type="EMBL" id="JABEMA010000458">
    <property type="protein sequence ID" value="NNH24680.1"/>
    <property type="molecule type" value="Genomic_DNA"/>
</dbReference>
<keyword evidence="2" id="KW-0645">Protease</keyword>
<keyword evidence="4" id="KW-0788">Thiol protease</keyword>
<dbReference type="SUPFAM" id="SSF54001">
    <property type="entry name" value="Cysteine proteinases"/>
    <property type="match status" value="1"/>
</dbReference>
<feature type="compositionally biased region" description="Pro residues" evidence="5">
    <location>
        <begin position="298"/>
        <end position="316"/>
    </location>
</feature>
<proteinExistence type="inferred from homology"/>
<feature type="compositionally biased region" description="Basic residues" evidence="5">
    <location>
        <begin position="38"/>
        <end position="47"/>
    </location>
</feature>
<evidence type="ECO:0000256" key="2">
    <source>
        <dbReference type="ARBA" id="ARBA00022670"/>
    </source>
</evidence>
<keyword evidence="3" id="KW-0378">Hydrolase</keyword>
<feature type="compositionally biased region" description="Acidic residues" evidence="5">
    <location>
        <begin position="252"/>
        <end position="262"/>
    </location>
</feature>
<dbReference type="PROSITE" id="PS51935">
    <property type="entry name" value="NLPC_P60"/>
    <property type="match status" value="1"/>
</dbReference>
<evidence type="ECO:0000313" key="7">
    <source>
        <dbReference type="EMBL" id="NNH24680.1"/>
    </source>
</evidence>
<dbReference type="Proteomes" id="UP000555552">
    <property type="component" value="Unassembled WGS sequence"/>
</dbReference>
<dbReference type="InterPro" id="IPR000064">
    <property type="entry name" value="NLP_P60_dom"/>
</dbReference>
<comment type="similarity">
    <text evidence="1">Belongs to the peptidase C40 family.</text>
</comment>